<evidence type="ECO:0000313" key="1">
    <source>
        <dbReference type="EMBL" id="SDO14858.1"/>
    </source>
</evidence>
<gene>
    <name evidence="1" type="ORF">SAMN05421677_10373</name>
</gene>
<dbReference type="Proteomes" id="UP000198860">
    <property type="component" value="Unassembled WGS sequence"/>
</dbReference>
<evidence type="ECO:0000313" key="2">
    <source>
        <dbReference type="Proteomes" id="UP000198860"/>
    </source>
</evidence>
<dbReference type="RefSeq" id="WP_089651199.1">
    <property type="nucleotide sequence ID" value="NZ_FNIZ01000003.1"/>
</dbReference>
<dbReference type="AlphaFoldDB" id="A0A1H0H6U0"/>
<keyword evidence="2" id="KW-1185">Reference proteome</keyword>
<evidence type="ECO:0008006" key="3">
    <source>
        <dbReference type="Google" id="ProtNLM"/>
    </source>
</evidence>
<dbReference type="SUPFAM" id="SSF51126">
    <property type="entry name" value="Pectin lyase-like"/>
    <property type="match status" value="1"/>
</dbReference>
<dbReference type="InterPro" id="IPR012334">
    <property type="entry name" value="Pectin_lyas_fold"/>
</dbReference>
<accession>A0A1H0H6U0</accession>
<name>A0A1H0H6U0_HALAD</name>
<protein>
    <recommendedName>
        <fullName evidence="3">Right handed beta helix region</fullName>
    </recommendedName>
</protein>
<dbReference type="STRING" id="240303.SAMN05421677_10373"/>
<sequence length="370" mass="40893">MVFSNEELQNEINNLTSAINGIVSLLSSKPEDSNSSSSQPVYIRVSDFSGVSDADRLQKAIDYAEQHSIKTVFSDDLSFYLESTITIKKGVRLLSAYSTVYMLGANVDGFIIEQDASFLGGKVAIDVTGYTRKAISLNGSQKFYNTWNNTQIDDITILNWMGDNGGTGIYLYSGGNEHEISFVNFSNIKIVGFEKGIHLRATKPSSGRAWVNANNFDNIAIEDCVHMIVLEGSETVPFETTGNIFSNLQIQPSNSTKKIITASGQDNRFTGMVWDLFEITHSGSVVDFTVRSSYNFVDLSRNVPLDRVSDKGRKNLVVSHDTTIVEKRTSDPQNPVVGQVWLRTDLNPTTDAVYRVMTSAGIMYIPIKPV</sequence>
<dbReference type="EMBL" id="FNIZ01000003">
    <property type="protein sequence ID" value="SDO14858.1"/>
    <property type="molecule type" value="Genomic_DNA"/>
</dbReference>
<proteinExistence type="predicted"/>
<dbReference type="OrthoDB" id="2436694at2"/>
<dbReference type="Gene3D" id="2.160.20.10">
    <property type="entry name" value="Single-stranded right-handed beta-helix, Pectin lyase-like"/>
    <property type="match status" value="1"/>
</dbReference>
<dbReference type="InterPro" id="IPR011050">
    <property type="entry name" value="Pectin_lyase_fold/virulence"/>
</dbReference>
<reference evidence="2" key="1">
    <citation type="submission" date="2016-10" db="EMBL/GenBank/DDBJ databases">
        <authorList>
            <person name="Varghese N."/>
            <person name="Submissions S."/>
        </authorList>
    </citation>
    <scope>NUCLEOTIDE SEQUENCE [LARGE SCALE GENOMIC DNA]</scope>
    <source>
        <strain evidence="2">CGMCC 1.3703</strain>
    </source>
</reference>
<organism evidence="1 2">
    <name type="scientific">Halobacillus aidingensis</name>
    <dbReference type="NCBI Taxonomy" id="240303"/>
    <lineage>
        <taxon>Bacteria</taxon>
        <taxon>Bacillati</taxon>
        <taxon>Bacillota</taxon>
        <taxon>Bacilli</taxon>
        <taxon>Bacillales</taxon>
        <taxon>Bacillaceae</taxon>
        <taxon>Halobacillus</taxon>
    </lineage>
</organism>